<dbReference type="InterPro" id="IPR036866">
    <property type="entry name" value="RibonucZ/Hydroxyglut_hydro"/>
</dbReference>
<gene>
    <name evidence="2" type="ORF">GCM10009765_50910</name>
</gene>
<organism evidence="2 3">
    <name type="scientific">Fodinicola feengrottensis</name>
    <dbReference type="NCBI Taxonomy" id="435914"/>
    <lineage>
        <taxon>Bacteria</taxon>
        <taxon>Bacillati</taxon>
        <taxon>Actinomycetota</taxon>
        <taxon>Actinomycetes</taxon>
        <taxon>Mycobacteriales</taxon>
        <taxon>Fodinicola</taxon>
    </lineage>
</organism>
<proteinExistence type="predicted"/>
<dbReference type="SMART" id="SM00849">
    <property type="entry name" value="Lactamase_B"/>
    <property type="match status" value="1"/>
</dbReference>
<dbReference type="CDD" id="cd07721">
    <property type="entry name" value="yflN-like_MBL-fold"/>
    <property type="match status" value="1"/>
</dbReference>
<evidence type="ECO:0000313" key="3">
    <source>
        <dbReference type="Proteomes" id="UP001500618"/>
    </source>
</evidence>
<feature type="domain" description="Metallo-beta-lactamase" evidence="1">
    <location>
        <begin position="17"/>
        <end position="212"/>
    </location>
</feature>
<keyword evidence="3" id="KW-1185">Reference proteome</keyword>
<dbReference type="InterPro" id="IPR050855">
    <property type="entry name" value="NDM-1-like"/>
</dbReference>
<dbReference type="Gene3D" id="3.60.15.10">
    <property type="entry name" value="Ribonuclease Z/Hydroxyacylglutathione hydrolase-like"/>
    <property type="match status" value="1"/>
</dbReference>
<dbReference type="InterPro" id="IPR001279">
    <property type="entry name" value="Metallo-B-lactamas"/>
</dbReference>
<dbReference type="EMBL" id="BAAANY010000020">
    <property type="protein sequence ID" value="GAA1695509.1"/>
    <property type="molecule type" value="Genomic_DNA"/>
</dbReference>
<dbReference type="Proteomes" id="UP001500618">
    <property type="component" value="Unassembled WGS sequence"/>
</dbReference>
<dbReference type="SUPFAM" id="SSF56281">
    <property type="entry name" value="Metallo-hydrolase/oxidoreductase"/>
    <property type="match status" value="1"/>
</dbReference>
<dbReference type="PANTHER" id="PTHR42951">
    <property type="entry name" value="METALLO-BETA-LACTAMASE DOMAIN-CONTAINING"/>
    <property type="match status" value="1"/>
</dbReference>
<evidence type="ECO:0000313" key="2">
    <source>
        <dbReference type="EMBL" id="GAA1695509.1"/>
    </source>
</evidence>
<dbReference type="PANTHER" id="PTHR42951:SF17">
    <property type="entry name" value="METALLO-BETA-LACTAMASE DOMAIN-CONTAINING PROTEIN"/>
    <property type="match status" value="1"/>
</dbReference>
<protein>
    <submittedName>
        <fullName evidence="2">MBL fold metallo-hydrolase</fullName>
    </submittedName>
</protein>
<dbReference type="Pfam" id="PF00753">
    <property type="entry name" value="Lactamase_B"/>
    <property type="match status" value="1"/>
</dbReference>
<name>A0ABN2HYU6_9ACTN</name>
<evidence type="ECO:0000259" key="1">
    <source>
        <dbReference type="SMART" id="SM00849"/>
    </source>
</evidence>
<sequence length="233" mass="24582">METVEVLPTLLMLRFPVGQAYLWHDSDSLTLIDAGFAGSGPAIADAIRGLGRRQEELRAIVLTHHHPDHAGGAAEVAAWNGAAVLAHRLEAPVVRGEQPAIPPVLTDEDRALYERIVGTGNQDPSPPSGVDREVEDGDVLDFGGGAEVLWGPGHTAGSIGIFLPHHGVLFTGDTVANQPALRLGVFNTDRAATIESFKRFAALETEIACFGHGDPVIGDSASQLRTVAADIKP</sequence>
<accession>A0ABN2HYU6</accession>
<reference evidence="2 3" key="1">
    <citation type="journal article" date="2019" name="Int. J. Syst. Evol. Microbiol.">
        <title>The Global Catalogue of Microorganisms (GCM) 10K type strain sequencing project: providing services to taxonomists for standard genome sequencing and annotation.</title>
        <authorList>
            <consortium name="The Broad Institute Genomics Platform"/>
            <consortium name="The Broad Institute Genome Sequencing Center for Infectious Disease"/>
            <person name="Wu L."/>
            <person name="Ma J."/>
        </authorList>
    </citation>
    <scope>NUCLEOTIDE SEQUENCE [LARGE SCALE GENOMIC DNA]</scope>
    <source>
        <strain evidence="2 3">JCM 14718</strain>
    </source>
</reference>
<dbReference type="RefSeq" id="WP_344313001.1">
    <property type="nucleotide sequence ID" value="NZ_BAAANY010000020.1"/>
</dbReference>
<comment type="caution">
    <text evidence="2">The sequence shown here is derived from an EMBL/GenBank/DDBJ whole genome shotgun (WGS) entry which is preliminary data.</text>
</comment>